<feature type="transmembrane region" description="Helical" evidence="1">
    <location>
        <begin position="343"/>
        <end position="361"/>
    </location>
</feature>
<keyword evidence="1" id="KW-0812">Transmembrane</keyword>
<feature type="transmembrane region" description="Helical" evidence="1">
    <location>
        <begin position="119"/>
        <end position="139"/>
    </location>
</feature>
<dbReference type="AlphaFoldDB" id="A0A6C1B0R9"/>
<organism evidence="2 3">
    <name type="scientific">Nitrogeniibacter mangrovi</name>
    <dbReference type="NCBI Taxonomy" id="2016596"/>
    <lineage>
        <taxon>Bacteria</taxon>
        <taxon>Pseudomonadati</taxon>
        <taxon>Pseudomonadota</taxon>
        <taxon>Betaproteobacteria</taxon>
        <taxon>Rhodocyclales</taxon>
        <taxon>Zoogloeaceae</taxon>
        <taxon>Nitrogeniibacter</taxon>
    </lineage>
</organism>
<keyword evidence="3" id="KW-1185">Reference proteome</keyword>
<reference evidence="2 3" key="1">
    <citation type="submission" date="2020-02" db="EMBL/GenBank/DDBJ databases">
        <title>Nitrogenibacter mangrovi gen. nov., sp. nov. isolated from mangrove sediment, a denitrifying betaproteobacterium.</title>
        <authorList>
            <person name="Liao H."/>
            <person name="Tian Y."/>
        </authorList>
    </citation>
    <scope>NUCLEOTIDE SEQUENCE [LARGE SCALE GENOMIC DNA]</scope>
    <source>
        <strain evidence="2 3">M9-3-2</strain>
    </source>
</reference>
<accession>A0A6C1B0R9</accession>
<feature type="transmembrane region" description="Helical" evidence="1">
    <location>
        <begin position="58"/>
        <end position="81"/>
    </location>
</feature>
<gene>
    <name evidence="2" type="ORF">G3580_05870</name>
</gene>
<name>A0A6C1B0R9_9RHOO</name>
<feature type="transmembrane region" description="Helical" evidence="1">
    <location>
        <begin position="244"/>
        <end position="261"/>
    </location>
</feature>
<sequence length="403" mass="44272">MNETRAPSRRAMLLVAPHRGMFFLGMLQCVLVMLPWWVEMILRAAGQGLAWPWPAPWWHAVMLLYGVFPFFVFGFLLTAMPRWQSHGDLAPSRYVWCWAVLVAGWGLIYAAFLWPLLRIPGVVLVGAGWAGVCAVLFPVMRRPGRGRLHAVPVWAALCAGLAGWSCVLMLALGGDGRWAAWAIDLGLWACLLPIFLSVCHRMVPFFSSSVLPDYTMVRPAWALWVLVAGSVLHGALNRLGLAELTWLVDLPMAAVGGWLTVSWQLRRSFAVRLLAMLHVGFAWFGVAMALFGVQSLLAFFGVSALGLAPLHVLVIGMFTVLALGMVSRVTLGHSGAALKADGLTWALSWAVQGVLLLRVAAELLPGAPLWLVFAATGWLCVFVLWTLRYLPVYLRPRVDGRDG</sequence>
<dbReference type="Proteomes" id="UP000501991">
    <property type="component" value="Chromosome"/>
</dbReference>
<dbReference type="RefSeq" id="WP_173764376.1">
    <property type="nucleotide sequence ID" value="NZ_CP048836.1"/>
</dbReference>
<dbReference type="InterPro" id="IPR010266">
    <property type="entry name" value="NnrS"/>
</dbReference>
<evidence type="ECO:0000313" key="3">
    <source>
        <dbReference type="Proteomes" id="UP000501991"/>
    </source>
</evidence>
<feature type="transmembrane region" description="Helical" evidence="1">
    <location>
        <begin position="178"/>
        <end position="199"/>
    </location>
</feature>
<feature type="transmembrane region" description="Helical" evidence="1">
    <location>
        <begin position="273"/>
        <end position="302"/>
    </location>
</feature>
<evidence type="ECO:0000313" key="2">
    <source>
        <dbReference type="EMBL" id="QID17211.1"/>
    </source>
</evidence>
<feature type="transmembrane region" description="Helical" evidence="1">
    <location>
        <begin position="220"/>
        <end position="238"/>
    </location>
</feature>
<feature type="transmembrane region" description="Helical" evidence="1">
    <location>
        <begin position="367"/>
        <end position="387"/>
    </location>
</feature>
<feature type="transmembrane region" description="Helical" evidence="1">
    <location>
        <begin position="151"/>
        <end position="172"/>
    </location>
</feature>
<feature type="transmembrane region" description="Helical" evidence="1">
    <location>
        <begin position="308"/>
        <end position="331"/>
    </location>
</feature>
<protein>
    <submittedName>
        <fullName evidence="2">NnrS family protein</fullName>
    </submittedName>
</protein>
<feature type="transmembrane region" description="Helical" evidence="1">
    <location>
        <begin position="93"/>
        <end position="113"/>
    </location>
</feature>
<evidence type="ECO:0000256" key="1">
    <source>
        <dbReference type="SAM" id="Phobius"/>
    </source>
</evidence>
<dbReference type="Pfam" id="PF05940">
    <property type="entry name" value="NnrS"/>
    <property type="match status" value="1"/>
</dbReference>
<keyword evidence="1" id="KW-0472">Membrane</keyword>
<proteinExistence type="predicted"/>
<dbReference type="EMBL" id="CP048836">
    <property type="protein sequence ID" value="QID17211.1"/>
    <property type="molecule type" value="Genomic_DNA"/>
</dbReference>
<keyword evidence="1" id="KW-1133">Transmembrane helix</keyword>
<dbReference type="KEGG" id="azq:G3580_05870"/>
<feature type="transmembrane region" description="Helical" evidence="1">
    <location>
        <begin position="21"/>
        <end position="38"/>
    </location>
</feature>